<proteinExistence type="predicted"/>
<dbReference type="PANTHER" id="PTHR36071:SF1">
    <property type="entry name" value="DNA DOUBLE-STRAND BREAK REPAIR PROTEIN"/>
    <property type="match status" value="1"/>
</dbReference>
<accession>A0A9D5CRR9</accession>
<keyword evidence="3" id="KW-1185">Reference proteome</keyword>
<comment type="caution">
    <text evidence="2">The sequence shown here is derived from an EMBL/GenBank/DDBJ whole genome shotgun (WGS) entry which is preliminary data.</text>
</comment>
<feature type="compositionally biased region" description="Polar residues" evidence="1">
    <location>
        <begin position="476"/>
        <end position="493"/>
    </location>
</feature>
<dbReference type="AlphaFoldDB" id="A0A9D5CRR9"/>
<evidence type="ECO:0000256" key="1">
    <source>
        <dbReference type="SAM" id="MobiDB-lite"/>
    </source>
</evidence>
<evidence type="ECO:0000313" key="3">
    <source>
        <dbReference type="Proteomes" id="UP001085076"/>
    </source>
</evidence>
<sequence>MIRDESFMSTCYFDPEMDMTFKDAKNLSSVVWQGEELIHNKRRWLMGLPSTSKAEDVHKRPKRPKFLTNKFLPESIIRSDEVSFETIKTKIEKSFGSFNQGRHHVVQDYLVHFHMHKMQIYAENPLQFLKTFYSIMDDLNNTALLLIANTVTLGKVSFERTRQQMKNIIKEYLAVVLTESNYEDRLVLLNQLSQIFRNPNNFREKQLTLFTPVRAPLLASIDKLFGRLHEMSVHTLLVMNRKLKGVRYIPQFPPVISISCKKEVFKERVGKKCHQMVSKLKEGMDLPKPLAKALSVMLLFLKQETGCMDITISEFFPFSSKTMDLQDDILRALWSLRKVKYAELKAIQSLIDPAAKIPWKTFRTTLSKYLMECLFECDEIGVSEEALRILTAINRRSRHQVCLISKEAKEEEIESVLNVSSQLKQFFSGILPESAVNEEGSQELESDDVIENNDFVLFEIGCHSYMDVLQHQPTSNNELKTTEDSLPSHSSFMDQEAVTDKNPKQTSLAQDTDTNVLHASSKPVELCPNTSQVIQDICDETSLLSRKIIGHWLDKVMQLEGLQTDAVTRSYLRGESSQPVDLRGSDTEERLGSPEGDKGPLILLQVVEELLPNFPMSSLERMKSSLALS</sequence>
<evidence type="ECO:0000313" key="2">
    <source>
        <dbReference type="EMBL" id="KAJ0977095.1"/>
    </source>
</evidence>
<dbReference type="PANTHER" id="PTHR36071">
    <property type="entry name" value="DNA DOUBLE-STRAND BREAK REPAIR PROTEIN"/>
    <property type="match status" value="1"/>
</dbReference>
<reference evidence="2" key="2">
    <citation type="journal article" date="2022" name="Hortic Res">
        <title>The genome of Dioscorea zingiberensis sheds light on the biosynthesis, origin and evolution of the medicinally important diosgenin saponins.</title>
        <authorList>
            <person name="Li Y."/>
            <person name="Tan C."/>
            <person name="Li Z."/>
            <person name="Guo J."/>
            <person name="Li S."/>
            <person name="Chen X."/>
            <person name="Wang C."/>
            <person name="Dai X."/>
            <person name="Yang H."/>
            <person name="Song W."/>
            <person name="Hou L."/>
            <person name="Xu J."/>
            <person name="Tong Z."/>
            <person name="Xu A."/>
            <person name="Yuan X."/>
            <person name="Wang W."/>
            <person name="Yang Q."/>
            <person name="Chen L."/>
            <person name="Sun Z."/>
            <person name="Wang K."/>
            <person name="Pan B."/>
            <person name="Chen J."/>
            <person name="Bao Y."/>
            <person name="Liu F."/>
            <person name="Qi X."/>
            <person name="Gang D.R."/>
            <person name="Wen J."/>
            <person name="Li J."/>
        </authorList>
    </citation>
    <scope>NUCLEOTIDE SEQUENCE</scope>
    <source>
        <strain evidence="2">Dzin_1.0</strain>
    </source>
</reference>
<name>A0A9D5CRR9_9LILI</name>
<feature type="compositionally biased region" description="Basic and acidic residues" evidence="1">
    <location>
        <begin position="583"/>
        <end position="598"/>
    </location>
</feature>
<organism evidence="2 3">
    <name type="scientific">Dioscorea zingiberensis</name>
    <dbReference type="NCBI Taxonomy" id="325984"/>
    <lineage>
        <taxon>Eukaryota</taxon>
        <taxon>Viridiplantae</taxon>
        <taxon>Streptophyta</taxon>
        <taxon>Embryophyta</taxon>
        <taxon>Tracheophyta</taxon>
        <taxon>Spermatophyta</taxon>
        <taxon>Magnoliopsida</taxon>
        <taxon>Liliopsida</taxon>
        <taxon>Dioscoreales</taxon>
        <taxon>Dioscoreaceae</taxon>
        <taxon>Dioscorea</taxon>
    </lineage>
</organism>
<dbReference type="EMBL" id="JAGGNH010000003">
    <property type="protein sequence ID" value="KAJ0977095.1"/>
    <property type="molecule type" value="Genomic_DNA"/>
</dbReference>
<dbReference type="Proteomes" id="UP001085076">
    <property type="component" value="Miscellaneous, Linkage group lg03"/>
</dbReference>
<gene>
    <name evidence="2" type="ORF">J5N97_012569</name>
</gene>
<dbReference type="OrthoDB" id="767974at2759"/>
<feature type="region of interest" description="Disordered" evidence="1">
    <location>
        <begin position="476"/>
        <end position="509"/>
    </location>
</feature>
<protein>
    <submittedName>
        <fullName evidence="2">Uncharacterized protein</fullName>
    </submittedName>
</protein>
<reference evidence="2" key="1">
    <citation type="submission" date="2021-03" db="EMBL/GenBank/DDBJ databases">
        <authorList>
            <person name="Li Z."/>
            <person name="Yang C."/>
        </authorList>
    </citation>
    <scope>NUCLEOTIDE SEQUENCE</scope>
    <source>
        <strain evidence="2">Dzin_1.0</strain>
        <tissue evidence="2">Leaf</tissue>
    </source>
</reference>
<feature type="region of interest" description="Disordered" evidence="1">
    <location>
        <begin position="573"/>
        <end position="598"/>
    </location>
</feature>